<organism evidence="9 10">
    <name type="scientific">Aporhodopirellula aestuarii</name>
    <dbReference type="NCBI Taxonomy" id="2950107"/>
    <lineage>
        <taxon>Bacteria</taxon>
        <taxon>Pseudomonadati</taxon>
        <taxon>Planctomycetota</taxon>
        <taxon>Planctomycetia</taxon>
        <taxon>Pirellulales</taxon>
        <taxon>Pirellulaceae</taxon>
        <taxon>Aporhodopirellula</taxon>
    </lineage>
</organism>
<feature type="signal peptide" evidence="7">
    <location>
        <begin position="1"/>
        <end position="21"/>
    </location>
</feature>
<reference evidence="9 10" key="1">
    <citation type="journal article" date="2022" name="Syst. Appl. Microbiol.">
        <title>Rhodopirellula aestuarii sp. nov., a novel member of the genus Rhodopirellula isolated from brackish sediments collected in the Tagus River estuary, Portugal.</title>
        <authorList>
            <person name="Vitorino I.R."/>
            <person name="Klimek D."/>
            <person name="Calusinska M."/>
            <person name="Lobo-da-Cunha A."/>
            <person name="Vasconcelos V."/>
            <person name="Lage O.M."/>
        </authorList>
    </citation>
    <scope>NUCLEOTIDE SEQUENCE [LARGE SCALE GENOMIC DNA]</scope>
    <source>
        <strain evidence="9 10">ICT_H3.1</strain>
    </source>
</reference>
<dbReference type="Gene3D" id="3.40.720.10">
    <property type="entry name" value="Alkaline Phosphatase, subunit A"/>
    <property type="match status" value="1"/>
</dbReference>
<keyword evidence="5" id="KW-0378">Hydrolase</keyword>
<gene>
    <name evidence="9" type="ORF">NB063_18700</name>
</gene>
<evidence type="ECO:0000256" key="5">
    <source>
        <dbReference type="ARBA" id="ARBA00022801"/>
    </source>
</evidence>
<keyword evidence="6" id="KW-0106">Calcium</keyword>
<evidence type="ECO:0000256" key="2">
    <source>
        <dbReference type="ARBA" id="ARBA00008779"/>
    </source>
</evidence>
<keyword evidence="3" id="KW-0479">Metal-binding</keyword>
<comment type="caution">
    <text evidence="9">The sequence shown here is derived from an EMBL/GenBank/DDBJ whole genome shotgun (WGS) entry which is preliminary data.</text>
</comment>
<evidence type="ECO:0000313" key="9">
    <source>
        <dbReference type="EMBL" id="MCM2372646.1"/>
    </source>
</evidence>
<dbReference type="CDD" id="cd16030">
    <property type="entry name" value="iduronate-2-sulfatase"/>
    <property type="match status" value="1"/>
</dbReference>
<dbReference type="Pfam" id="PF00884">
    <property type="entry name" value="Sulfatase"/>
    <property type="match status" value="1"/>
</dbReference>
<proteinExistence type="inferred from homology"/>
<evidence type="ECO:0000256" key="7">
    <source>
        <dbReference type="SAM" id="SignalP"/>
    </source>
</evidence>
<dbReference type="InterPro" id="IPR035874">
    <property type="entry name" value="IDS"/>
</dbReference>
<comment type="similarity">
    <text evidence="2">Belongs to the sulfatase family.</text>
</comment>
<dbReference type="Proteomes" id="UP001202961">
    <property type="component" value="Unassembled WGS sequence"/>
</dbReference>
<keyword evidence="10" id="KW-1185">Reference proteome</keyword>
<feature type="domain" description="Sulfatase N-terminal" evidence="8">
    <location>
        <begin position="29"/>
        <end position="412"/>
    </location>
</feature>
<dbReference type="PROSITE" id="PS00523">
    <property type="entry name" value="SULFATASE_1"/>
    <property type="match status" value="1"/>
</dbReference>
<dbReference type="InterPro" id="IPR000917">
    <property type="entry name" value="Sulfatase_N"/>
</dbReference>
<dbReference type="PANTHER" id="PTHR45953:SF1">
    <property type="entry name" value="IDURONATE 2-SULFATASE"/>
    <property type="match status" value="1"/>
</dbReference>
<evidence type="ECO:0000256" key="4">
    <source>
        <dbReference type="ARBA" id="ARBA00022729"/>
    </source>
</evidence>
<accession>A0ABT0U6Y1</accession>
<dbReference type="RefSeq" id="WP_250930281.1">
    <property type="nucleotide sequence ID" value="NZ_JAMQBK010000050.1"/>
</dbReference>
<protein>
    <submittedName>
        <fullName evidence="9">Sulfatase</fullName>
    </submittedName>
</protein>
<evidence type="ECO:0000313" key="10">
    <source>
        <dbReference type="Proteomes" id="UP001202961"/>
    </source>
</evidence>
<dbReference type="SUPFAM" id="SSF53649">
    <property type="entry name" value="Alkaline phosphatase-like"/>
    <property type="match status" value="1"/>
</dbReference>
<evidence type="ECO:0000256" key="3">
    <source>
        <dbReference type="ARBA" id="ARBA00022723"/>
    </source>
</evidence>
<comment type="cofactor">
    <cofactor evidence="1">
        <name>Ca(2+)</name>
        <dbReference type="ChEBI" id="CHEBI:29108"/>
    </cofactor>
</comment>
<dbReference type="PANTHER" id="PTHR45953">
    <property type="entry name" value="IDURONATE 2-SULFATASE"/>
    <property type="match status" value="1"/>
</dbReference>
<sequence length="539" mass="60152">MSATKFILCSIAACISLSAQAADKPAARPNVVLIVCDDLNDYVTGFGGHPQARTLNMARLAQSGVAFQRAYSNNPVCAPSRSSFLTGIYPHTSGNFFWTKWFQNPVLKNSKTIMEHFRDNGYHVAGSGKLMHHGKPDVWSEFKHSADYGPVVFDGTARVAHPSVPLPFGNIGAIDGSFAPLSDVPFADDGDPNIGWLYGDWRKQQTFRYASEDDRDLTPDERNATWAAEKIDEFGKQTGGKPFFLGVGFIRPHTPLHVPKKYFDMFPLEDVELPVIQPNDATDTHYANVFPSDQKGLRYFRDLVASYPTSDEGIRAFTRAYLACVTAVDDCIGQVVDAIDNSPASVRDNTIIVVTSDHGWNMGQKDYLFKNSPWEESTRVPFIIRAPGVAKAGHVCQHPISLIDLYPTLVDLCSLEGDTRKNNKGSKLDGHSIRPFLVDPENGKWGGPDAALSVLFVGEHASKQGLSQKDVWNVDNQHWSIRTADWRYIRYRTGEEELYDHRTDPREWTNLADDPTFDAEKQRMKQRLHTMVPAISGLE</sequence>
<dbReference type="EMBL" id="JAMQBK010000050">
    <property type="protein sequence ID" value="MCM2372646.1"/>
    <property type="molecule type" value="Genomic_DNA"/>
</dbReference>
<name>A0ABT0U6Y1_9BACT</name>
<dbReference type="InterPro" id="IPR017850">
    <property type="entry name" value="Alkaline_phosphatase_core_sf"/>
</dbReference>
<evidence type="ECO:0000259" key="8">
    <source>
        <dbReference type="Pfam" id="PF00884"/>
    </source>
</evidence>
<feature type="chain" id="PRO_5046860563" evidence="7">
    <location>
        <begin position="22"/>
        <end position="539"/>
    </location>
</feature>
<dbReference type="InterPro" id="IPR024607">
    <property type="entry name" value="Sulfatase_CS"/>
</dbReference>
<evidence type="ECO:0000256" key="6">
    <source>
        <dbReference type="ARBA" id="ARBA00022837"/>
    </source>
</evidence>
<evidence type="ECO:0000256" key="1">
    <source>
        <dbReference type="ARBA" id="ARBA00001913"/>
    </source>
</evidence>
<keyword evidence="4 7" id="KW-0732">Signal</keyword>